<evidence type="ECO:0000313" key="2">
    <source>
        <dbReference type="EMBL" id="KJY24430.1"/>
    </source>
</evidence>
<dbReference type="PATRIC" id="fig|68223.7.peg.4196"/>
<dbReference type="EMBL" id="JZWV01001229">
    <property type="protein sequence ID" value="KJY24430.1"/>
    <property type="molecule type" value="Genomic_DNA"/>
</dbReference>
<name>A0A0F4IQZ4_9ACTN</name>
<dbReference type="STRING" id="68223.GCA_002028425_05376"/>
<dbReference type="Proteomes" id="UP000033551">
    <property type="component" value="Unassembled WGS sequence"/>
</dbReference>
<evidence type="ECO:0000313" key="3">
    <source>
        <dbReference type="Proteomes" id="UP000033551"/>
    </source>
</evidence>
<accession>A0A0F4IQZ4</accession>
<protein>
    <recommendedName>
        <fullName evidence="1">DUF2470 domain-containing protein</fullName>
    </recommendedName>
</protein>
<dbReference type="AlphaFoldDB" id="A0A0F4IQZ4"/>
<dbReference type="OrthoDB" id="3381348at2"/>
<dbReference type="InterPro" id="IPR037119">
    <property type="entry name" value="Haem_oxidase_HugZ-like_sf"/>
</dbReference>
<reference evidence="2 3" key="1">
    <citation type="submission" date="2015-02" db="EMBL/GenBank/DDBJ databases">
        <authorList>
            <person name="Ju K.-S."/>
            <person name="Doroghazi J.R."/>
            <person name="Metcalf W."/>
        </authorList>
    </citation>
    <scope>NUCLEOTIDE SEQUENCE [LARGE SCALE GENOMIC DNA]</scope>
    <source>
        <strain evidence="2 3">NRRL ISP-5550</strain>
    </source>
</reference>
<comment type="caution">
    <text evidence="2">The sequence shown here is derived from an EMBL/GenBank/DDBJ whole genome shotgun (WGS) entry which is preliminary data.</text>
</comment>
<feature type="domain" description="DUF2470" evidence="1">
    <location>
        <begin position="5"/>
        <end position="44"/>
    </location>
</feature>
<dbReference type="RefSeq" id="WP_045951754.1">
    <property type="nucleotide sequence ID" value="NZ_JZWV01001229.1"/>
</dbReference>
<dbReference type="InterPro" id="IPR019595">
    <property type="entry name" value="DUF2470"/>
</dbReference>
<organism evidence="2 3">
    <name type="scientific">Streptomyces katrae</name>
    <dbReference type="NCBI Taxonomy" id="68223"/>
    <lineage>
        <taxon>Bacteria</taxon>
        <taxon>Bacillati</taxon>
        <taxon>Actinomycetota</taxon>
        <taxon>Actinomycetes</taxon>
        <taxon>Kitasatosporales</taxon>
        <taxon>Streptomycetaceae</taxon>
        <taxon>Streptomyces</taxon>
    </lineage>
</organism>
<feature type="non-terminal residue" evidence="2">
    <location>
        <position position="1"/>
    </location>
</feature>
<gene>
    <name evidence="2" type="ORF">VR44_35410</name>
</gene>
<evidence type="ECO:0000259" key="1">
    <source>
        <dbReference type="Pfam" id="PF10615"/>
    </source>
</evidence>
<proteinExistence type="predicted"/>
<keyword evidence="3" id="KW-1185">Reference proteome</keyword>
<dbReference type="Pfam" id="PF10615">
    <property type="entry name" value="DUF2470"/>
    <property type="match status" value="1"/>
</dbReference>
<dbReference type="Gene3D" id="3.20.180.10">
    <property type="entry name" value="PNP-oxidase-like"/>
    <property type="match status" value="1"/>
</dbReference>
<sequence length="62" mass="6938">LRALPLALDRYGITLRLEERTGHHDVRLPFPSPLDDVEQSGTQIQALLSAARRRSHPNTLPA</sequence>